<comment type="subcellular location">
    <subcellularLocation>
        <location evidence="1">Mitochondrion inner membrane</location>
    </subcellularLocation>
</comment>
<evidence type="ECO:0000256" key="5">
    <source>
        <dbReference type="ARBA" id="ARBA00022946"/>
    </source>
</evidence>
<sequence length="230" mass="25895">MCADHIVGQYDNCLFSLHTPQSIGRTMEQEVKDSRWTRMSRFRIDGVNIDHLQAATGNEGLVSWIVSGKVDAVLDIKFPRDPKAFDIGEIIEGIAAAAAEQIEEARRAGRELGIPLISDRIPGQRELAKPALSAPEDEKELREEYEKPVVLIDIDLRFRDLKAAMPLFTNELSYVNHALVRPIVSFINANRTLVPIRCKIVKDLEDFHGSWTMWETGLTDIISQKASKDV</sequence>
<keyword evidence="6" id="KW-1133">Transmembrane helix</keyword>
<evidence type="ECO:0000256" key="9">
    <source>
        <dbReference type="ARBA" id="ARBA00025191"/>
    </source>
</evidence>
<dbReference type="Pfam" id="PF08118">
    <property type="entry name" value="MDM31_MDM32"/>
    <property type="match status" value="1"/>
</dbReference>
<evidence type="ECO:0000256" key="1">
    <source>
        <dbReference type="ARBA" id="ARBA00004273"/>
    </source>
</evidence>
<dbReference type="GO" id="GO:0007005">
    <property type="term" value="P:mitochondrion organization"/>
    <property type="evidence" value="ECO:0007669"/>
    <property type="project" value="InterPro"/>
</dbReference>
<comment type="function">
    <text evidence="9">Involved in the organization of the mitochondrial membranes and the global structure of the mitochondria. Also required for mitochondrial distribution and mobility as well as for the maintenance of mitochondrial DNA nucleoids structures.</text>
</comment>
<dbReference type="PANTHER" id="PTHR31068:SF0">
    <property type="entry name" value="MITOCHONDRIAL DISTRIBUTION AND MORPHOLOGY PROTEIN 31"/>
    <property type="match status" value="1"/>
</dbReference>
<comment type="caution">
    <text evidence="10">The sequence shown here is derived from an EMBL/GenBank/DDBJ whole genome shotgun (WGS) entry which is preliminary data.</text>
</comment>
<protein>
    <submittedName>
        <fullName evidence="10">Mitochondrial distribution and morphology protein 31</fullName>
    </submittedName>
</protein>
<evidence type="ECO:0000313" key="10">
    <source>
        <dbReference type="EMBL" id="CCO27100.1"/>
    </source>
</evidence>
<dbReference type="PANTHER" id="PTHR31068">
    <property type="entry name" value="MITOCHONDRIAL DISTRIBUTION AND MORPHOLOGY PROTEIN 31"/>
    <property type="match status" value="1"/>
</dbReference>
<evidence type="ECO:0000256" key="7">
    <source>
        <dbReference type="ARBA" id="ARBA00023128"/>
    </source>
</evidence>
<name>M5BLP5_THACB</name>
<accession>M5BLP5</accession>
<organism evidence="10 11">
    <name type="scientific">Thanatephorus cucumeris (strain AG1-IB / isolate 7/3/14)</name>
    <name type="common">Lettuce bottom rot fungus</name>
    <name type="synonym">Rhizoctonia solani</name>
    <dbReference type="NCBI Taxonomy" id="1108050"/>
    <lineage>
        <taxon>Eukaryota</taxon>
        <taxon>Fungi</taxon>
        <taxon>Dikarya</taxon>
        <taxon>Basidiomycota</taxon>
        <taxon>Agaricomycotina</taxon>
        <taxon>Agaricomycetes</taxon>
        <taxon>Cantharellales</taxon>
        <taxon>Ceratobasidiaceae</taxon>
        <taxon>Rhizoctonia</taxon>
        <taxon>Rhizoctonia solani AG-1</taxon>
    </lineage>
</organism>
<keyword evidence="8" id="KW-0472">Membrane</keyword>
<keyword evidence="5" id="KW-0809">Transit peptide</keyword>
<reference evidence="10 11" key="1">
    <citation type="journal article" date="2013" name="J. Biotechnol.">
        <title>Establishment and interpretation of the genome sequence of the phytopathogenic fungus Rhizoctonia solani AG1-IB isolate 7/3/14.</title>
        <authorList>
            <person name="Wibberg D.W."/>
            <person name="Jelonek L.J."/>
            <person name="Rupp O.R."/>
            <person name="Hennig M.H."/>
            <person name="Eikmeyer F.E."/>
            <person name="Goesmann A.G."/>
            <person name="Hartmann A.H."/>
            <person name="Borriss R.B."/>
            <person name="Grosch R.G."/>
            <person name="Puehler A.P."/>
            <person name="Schlueter A.S."/>
        </authorList>
    </citation>
    <scope>NUCLEOTIDE SEQUENCE [LARGE SCALE GENOMIC DNA]</scope>
    <source>
        <strain evidence="11">AG1-IB / isolate 7/3/14</strain>
    </source>
</reference>
<dbReference type="GO" id="GO:0000001">
    <property type="term" value="P:mitochondrion inheritance"/>
    <property type="evidence" value="ECO:0007669"/>
    <property type="project" value="InterPro"/>
</dbReference>
<comment type="similarity">
    <text evidence="2">Belongs to the MDM31/MDM32 family.</text>
</comment>
<evidence type="ECO:0000256" key="2">
    <source>
        <dbReference type="ARBA" id="ARBA00005687"/>
    </source>
</evidence>
<dbReference type="HOGENOM" id="CLU_1205488_0_0_1"/>
<evidence type="ECO:0000256" key="3">
    <source>
        <dbReference type="ARBA" id="ARBA00022692"/>
    </source>
</evidence>
<evidence type="ECO:0000256" key="8">
    <source>
        <dbReference type="ARBA" id="ARBA00023136"/>
    </source>
</evidence>
<dbReference type="AlphaFoldDB" id="M5BLP5"/>
<evidence type="ECO:0000313" key="11">
    <source>
        <dbReference type="Proteomes" id="UP000012065"/>
    </source>
</evidence>
<proteinExistence type="inferred from homology"/>
<evidence type="ECO:0000256" key="4">
    <source>
        <dbReference type="ARBA" id="ARBA00022792"/>
    </source>
</evidence>
<keyword evidence="7" id="KW-0496">Mitochondrion</keyword>
<dbReference type="EMBL" id="CAOJ01001486">
    <property type="protein sequence ID" value="CCO27100.1"/>
    <property type="molecule type" value="Genomic_DNA"/>
</dbReference>
<evidence type="ECO:0000256" key="6">
    <source>
        <dbReference type="ARBA" id="ARBA00022989"/>
    </source>
</evidence>
<keyword evidence="3" id="KW-0812">Transmembrane</keyword>
<dbReference type="GO" id="GO:0005743">
    <property type="term" value="C:mitochondrial inner membrane"/>
    <property type="evidence" value="ECO:0007669"/>
    <property type="project" value="UniProtKB-SubCell"/>
</dbReference>
<gene>
    <name evidence="10" type="ORF">BN14_01134</name>
</gene>
<keyword evidence="4" id="KW-0999">Mitochondrion inner membrane</keyword>
<dbReference type="Proteomes" id="UP000012065">
    <property type="component" value="Unassembled WGS sequence"/>
</dbReference>
<dbReference type="InterPro" id="IPR012571">
    <property type="entry name" value="Mdm31/Mdm32"/>
</dbReference>